<dbReference type="Proteomes" id="UP000594749">
    <property type="component" value="Chromosome"/>
</dbReference>
<evidence type="ECO:0000256" key="1">
    <source>
        <dbReference type="ARBA" id="ARBA00022723"/>
    </source>
</evidence>
<dbReference type="GO" id="GO:0006020">
    <property type="term" value="P:inositol metabolic process"/>
    <property type="evidence" value="ECO:0007669"/>
    <property type="project" value="TreeGrafter"/>
</dbReference>
<dbReference type="SUPFAM" id="SSF56655">
    <property type="entry name" value="Carbohydrate phosphatase"/>
    <property type="match status" value="1"/>
</dbReference>
<dbReference type="GO" id="GO:0007165">
    <property type="term" value="P:signal transduction"/>
    <property type="evidence" value="ECO:0007669"/>
    <property type="project" value="TreeGrafter"/>
</dbReference>
<organism evidence="4 5">
    <name type="scientific">Campylobacter corcagiensis</name>
    <dbReference type="NCBI Taxonomy" id="1448857"/>
    <lineage>
        <taxon>Bacteria</taxon>
        <taxon>Pseudomonadati</taxon>
        <taxon>Campylobacterota</taxon>
        <taxon>Epsilonproteobacteria</taxon>
        <taxon>Campylobacterales</taxon>
        <taxon>Campylobacteraceae</taxon>
        <taxon>Campylobacter</taxon>
    </lineage>
</organism>
<evidence type="ECO:0000256" key="3">
    <source>
        <dbReference type="PIRSR" id="PIRSR600760-2"/>
    </source>
</evidence>
<feature type="binding site" evidence="3">
    <location>
        <position position="82"/>
    </location>
    <ligand>
        <name>Mg(2+)</name>
        <dbReference type="ChEBI" id="CHEBI:18420"/>
        <label>1</label>
        <note>catalytic</note>
    </ligand>
</feature>
<dbReference type="RefSeq" id="WP_025801913.1">
    <property type="nucleotide sequence ID" value="NZ_CP053842.1"/>
</dbReference>
<keyword evidence="1 3" id="KW-0479">Metal-binding</keyword>
<keyword evidence="5" id="KW-1185">Reference proteome</keyword>
<name>A0A7M1LHV9_9BACT</name>
<feature type="binding site" evidence="3">
    <location>
        <position position="198"/>
    </location>
    <ligand>
        <name>Mg(2+)</name>
        <dbReference type="ChEBI" id="CHEBI:18420"/>
        <label>1</label>
        <note>catalytic</note>
    </ligand>
</feature>
<dbReference type="GO" id="GO:0008934">
    <property type="term" value="F:inositol monophosphate 1-phosphatase activity"/>
    <property type="evidence" value="ECO:0007669"/>
    <property type="project" value="TreeGrafter"/>
</dbReference>
<dbReference type="InterPro" id="IPR020550">
    <property type="entry name" value="Inositol_monophosphatase_CS"/>
</dbReference>
<dbReference type="GO" id="GO:0046854">
    <property type="term" value="P:phosphatidylinositol phosphate biosynthetic process"/>
    <property type="evidence" value="ECO:0007669"/>
    <property type="project" value="InterPro"/>
</dbReference>
<dbReference type="PROSITE" id="PS00630">
    <property type="entry name" value="IMP_2"/>
    <property type="match status" value="1"/>
</dbReference>
<feature type="binding site" evidence="3">
    <location>
        <position position="61"/>
    </location>
    <ligand>
        <name>Mg(2+)</name>
        <dbReference type="ChEBI" id="CHEBI:18420"/>
        <label>1</label>
        <note>catalytic</note>
    </ligand>
</feature>
<dbReference type="CDD" id="cd01638">
    <property type="entry name" value="CysQ"/>
    <property type="match status" value="1"/>
</dbReference>
<accession>A0A7M1LHV9</accession>
<reference evidence="4 5" key="1">
    <citation type="submission" date="2020-10" db="EMBL/GenBank/DDBJ databases">
        <title>Campylobacter and Helicobacter PacBio genomes.</title>
        <authorList>
            <person name="Lane C."/>
        </authorList>
    </citation>
    <scope>NUCLEOTIDE SEQUENCE [LARGE SCALE GENOMIC DNA]</scope>
    <source>
        <strain evidence="4 5">2016D-0077</strain>
    </source>
</reference>
<comment type="cofactor">
    <cofactor evidence="3">
        <name>Mg(2+)</name>
        <dbReference type="ChEBI" id="CHEBI:18420"/>
    </cofactor>
</comment>
<dbReference type="EMBL" id="CP063078">
    <property type="protein sequence ID" value="QOQ88030.1"/>
    <property type="molecule type" value="Genomic_DNA"/>
</dbReference>
<dbReference type="Gene3D" id="3.40.190.80">
    <property type="match status" value="1"/>
</dbReference>
<evidence type="ECO:0000313" key="5">
    <source>
        <dbReference type="Proteomes" id="UP000594749"/>
    </source>
</evidence>
<keyword evidence="2 3" id="KW-0460">Magnesium</keyword>
<dbReference type="OrthoDB" id="9785695at2"/>
<evidence type="ECO:0000313" key="4">
    <source>
        <dbReference type="EMBL" id="QOQ88030.1"/>
    </source>
</evidence>
<evidence type="ECO:0000256" key="2">
    <source>
        <dbReference type="ARBA" id="ARBA00022842"/>
    </source>
</evidence>
<dbReference type="PANTHER" id="PTHR20854">
    <property type="entry name" value="INOSITOL MONOPHOSPHATASE"/>
    <property type="match status" value="1"/>
</dbReference>
<feature type="binding site" evidence="3">
    <location>
        <position position="80"/>
    </location>
    <ligand>
        <name>Mg(2+)</name>
        <dbReference type="ChEBI" id="CHEBI:18420"/>
        <label>1</label>
        <note>catalytic</note>
    </ligand>
</feature>
<dbReference type="GO" id="GO:0046872">
    <property type="term" value="F:metal ion binding"/>
    <property type="evidence" value="ECO:0007669"/>
    <property type="project" value="UniProtKB-KW"/>
</dbReference>
<feature type="binding site" evidence="3">
    <location>
        <position position="83"/>
    </location>
    <ligand>
        <name>Mg(2+)</name>
        <dbReference type="ChEBI" id="CHEBI:18420"/>
        <label>1</label>
        <note>catalytic</note>
    </ligand>
</feature>
<dbReference type="InterPro" id="IPR000760">
    <property type="entry name" value="Inositol_monophosphatase-like"/>
</dbReference>
<dbReference type="Pfam" id="PF00459">
    <property type="entry name" value="Inositol_P"/>
    <property type="match status" value="1"/>
</dbReference>
<dbReference type="AlphaFoldDB" id="A0A7M1LHV9"/>
<dbReference type="PRINTS" id="PR00377">
    <property type="entry name" value="IMPHPHTASES"/>
</dbReference>
<dbReference type="Gene3D" id="3.30.540.10">
    <property type="entry name" value="Fructose-1,6-Bisphosphatase, subunit A, domain 1"/>
    <property type="match status" value="1"/>
</dbReference>
<gene>
    <name evidence="4" type="ORF">IMC76_04365</name>
</gene>
<protein>
    <submittedName>
        <fullName evidence="4">3'(2'),5'-bisphosphate nucleotidase CysQ</fullName>
    </submittedName>
</protein>
<sequence>MEPLEIAVRAAKKASKEILKHYDNFEIYTKEDKSPLTTADLAANEALVKELSKTGVKICSEESILGDDERVKEEQFWLVDPLDGTKEFIAQNDEFCVCIALIKSGRPILSVIAIPCKDEIFYSGGGKVVYRNGEILKPKDKTLNLFLMGKHGSSKKREEFAKKFGFEIKAIGSAIKFCRITENLASTYARLGPSSLWDIAAGDFLVEQSGGVTIDLTTMEKPLYNRPTLINNPYLVVDKNHVENLDKYLEFFKD</sequence>
<proteinExistence type="predicted"/>
<dbReference type="PANTHER" id="PTHR20854:SF4">
    <property type="entry name" value="INOSITOL-1-MONOPHOSPHATASE-RELATED"/>
    <property type="match status" value="1"/>
</dbReference>